<gene>
    <name evidence="1" type="ORF">SAMN05444695_106129</name>
</gene>
<dbReference type="SUPFAM" id="SSF63380">
    <property type="entry name" value="Riboflavin synthase domain-like"/>
    <property type="match status" value="1"/>
</dbReference>
<dbReference type="CDD" id="cd06193">
    <property type="entry name" value="siderophore_interacting"/>
    <property type="match status" value="1"/>
</dbReference>
<dbReference type="Gene3D" id="3.40.50.80">
    <property type="entry name" value="Nucleotide-binding domain of ferredoxin-NADP reductase (FNR) module"/>
    <property type="match status" value="1"/>
</dbReference>
<dbReference type="InterPro" id="IPR017927">
    <property type="entry name" value="FAD-bd_FR_type"/>
</dbReference>
<dbReference type="Gene3D" id="2.40.30.10">
    <property type="entry name" value="Translation factors"/>
    <property type="match status" value="1"/>
</dbReference>
<dbReference type="Proteomes" id="UP000183263">
    <property type="component" value="Unassembled WGS sequence"/>
</dbReference>
<dbReference type="AlphaFoldDB" id="A0A1G8JB13"/>
<dbReference type="Pfam" id="PF08021">
    <property type="entry name" value="FAD_binding_9"/>
    <property type="match status" value="1"/>
</dbReference>
<organism evidence="1 2">
    <name type="scientific">Rhodococcus triatomae</name>
    <dbReference type="NCBI Taxonomy" id="300028"/>
    <lineage>
        <taxon>Bacteria</taxon>
        <taxon>Bacillati</taxon>
        <taxon>Actinomycetota</taxon>
        <taxon>Actinomycetes</taxon>
        <taxon>Mycobacteriales</taxon>
        <taxon>Nocardiaceae</taxon>
        <taxon>Rhodococcus</taxon>
    </lineage>
</organism>
<dbReference type="PANTHER" id="PTHR30157">
    <property type="entry name" value="FERRIC REDUCTASE, NADPH-DEPENDENT"/>
    <property type="match status" value="1"/>
</dbReference>
<sequence length="275" mass="30025">MAARTKFVKPQARSVTRARVVASERISPSFFRVTVAGPELDSIAPMGADHWFRFFFPAPGQAEFRLPGSSGSLWYAQFKLIPASLRPILRNYTIRELRPAGSGIHGDAAEIDIDFAYHGDIGPASAWAGAATEGDEVGLLDEGLIYHPPADDRWQLLVGDESALPAIAGILRSAPRDLRAEVFVEIPDERDRQELDAPAGAAVHWLVREDEQARPGVLALDAVRDASLPSGPSYTYVAGESELATGLRRHLVNDRSVPKSDIAFTGYWRYGQAAY</sequence>
<dbReference type="EMBL" id="FNDN01000006">
    <property type="protein sequence ID" value="SDI28282.1"/>
    <property type="molecule type" value="Genomic_DNA"/>
</dbReference>
<dbReference type="RefSeq" id="WP_072738389.1">
    <property type="nucleotide sequence ID" value="NZ_CP048813.1"/>
</dbReference>
<accession>A0A1G8JB13</accession>
<evidence type="ECO:0000313" key="1">
    <source>
        <dbReference type="EMBL" id="SDI28282.1"/>
    </source>
</evidence>
<dbReference type="InterPro" id="IPR017938">
    <property type="entry name" value="Riboflavin_synthase-like_b-brl"/>
</dbReference>
<dbReference type="GO" id="GO:0016491">
    <property type="term" value="F:oxidoreductase activity"/>
    <property type="evidence" value="ECO:0007669"/>
    <property type="project" value="InterPro"/>
</dbReference>
<dbReference type="InterPro" id="IPR039374">
    <property type="entry name" value="SIP_fam"/>
</dbReference>
<dbReference type="PANTHER" id="PTHR30157:SF0">
    <property type="entry name" value="NADPH-DEPENDENT FERRIC-CHELATE REDUCTASE"/>
    <property type="match status" value="1"/>
</dbReference>
<evidence type="ECO:0000313" key="2">
    <source>
        <dbReference type="Proteomes" id="UP000183263"/>
    </source>
</evidence>
<dbReference type="PROSITE" id="PS51384">
    <property type="entry name" value="FAD_FR"/>
    <property type="match status" value="1"/>
</dbReference>
<keyword evidence="2" id="KW-1185">Reference proteome</keyword>
<dbReference type="Pfam" id="PF04954">
    <property type="entry name" value="SIP"/>
    <property type="match status" value="1"/>
</dbReference>
<dbReference type="InterPro" id="IPR039261">
    <property type="entry name" value="FNR_nucleotide-bd"/>
</dbReference>
<dbReference type="InterPro" id="IPR013113">
    <property type="entry name" value="SIP_FAD-bd"/>
</dbReference>
<dbReference type="InterPro" id="IPR007037">
    <property type="entry name" value="SIP_rossman_dom"/>
</dbReference>
<proteinExistence type="predicted"/>
<name>A0A1G8JB13_9NOCA</name>
<protein>
    <submittedName>
        <fullName evidence="1">NADPH-dependent ferric siderophore reductase, contains FAD-binding and SIP domains</fullName>
    </submittedName>
</protein>
<dbReference type="OrthoDB" id="3291337at2"/>
<reference evidence="1 2" key="1">
    <citation type="submission" date="2016-10" db="EMBL/GenBank/DDBJ databases">
        <authorList>
            <person name="de Groot N.N."/>
        </authorList>
    </citation>
    <scope>NUCLEOTIDE SEQUENCE [LARGE SCALE GENOMIC DNA]</scope>
    <source>
        <strain evidence="1 2">DSM 44892</strain>
    </source>
</reference>